<dbReference type="GO" id="GO:0016787">
    <property type="term" value="F:hydrolase activity"/>
    <property type="evidence" value="ECO:0007669"/>
    <property type="project" value="UniProtKB-KW"/>
</dbReference>
<organism evidence="8 9">
    <name type="scientific">Kocuria rhizophila</name>
    <dbReference type="NCBI Taxonomy" id="72000"/>
    <lineage>
        <taxon>Bacteria</taxon>
        <taxon>Bacillati</taxon>
        <taxon>Actinomycetota</taxon>
        <taxon>Actinomycetes</taxon>
        <taxon>Micrococcales</taxon>
        <taxon>Micrococcaceae</taxon>
        <taxon>Kocuria</taxon>
    </lineage>
</organism>
<dbReference type="InterPro" id="IPR029060">
    <property type="entry name" value="PIN-like_dom_sf"/>
</dbReference>
<dbReference type="SUPFAM" id="SSF88723">
    <property type="entry name" value="PIN domain-like"/>
    <property type="match status" value="1"/>
</dbReference>
<evidence type="ECO:0000256" key="1">
    <source>
        <dbReference type="ARBA" id="ARBA00022649"/>
    </source>
</evidence>
<sequence>MRPHLLDANVVIALVVTEHEHHHQARTWFQDQERLLLCSVVEGALVRMLLRLGERGEAVEQVLVALHDHQRIDFLADSPSYLGVPLGTLTGHRQVTDEYLVMLASHAGARLATFDRALSVRYPEQVTALA</sequence>
<dbReference type="RefSeq" id="WP_070637001.1">
    <property type="nucleotide sequence ID" value="NZ_JAYEXM010000005.1"/>
</dbReference>
<comment type="caution">
    <text evidence="8">The sequence shown here is derived from an EMBL/GenBank/DDBJ whole genome shotgun (WGS) entry which is preliminary data.</text>
</comment>
<keyword evidence="5 6" id="KW-0460">Magnesium</keyword>
<reference evidence="8 9" key="1">
    <citation type="submission" date="2019-03" db="EMBL/GenBank/DDBJ databases">
        <title>Genome Sequencing and Assembly of Various Microbes Isolated from Alder Root Nodule.</title>
        <authorList>
            <person name="Swanson E."/>
            <person name="Sevigny J.L."/>
            <person name="Pesce C."/>
            <person name="Davis I."/>
            <person name="Kleiner V."/>
            <person name="Tisa L."/>
        </authorList>
    </citation>
    <scope>NUCLEOTIDE SEQUENCE [LARGE SCALE GENOMIC DNA]</scope>
    <source>
        <strain evidence="8 9">4R-31</strain>
    </source>
</reference>
<dbReference type="HAMAP" id="MF_00265">
    <property type="entry name" value="VapC_Nob1"/>
    <property type="match status" value="1"/>
</dbReference>
<dbReference type="EMBL" id="SPNK01000008">
    <property type="protein sequence ID" value="TFI00674.1"/>
    <property type="molecule type" value="Genomic_DNA"/>
</dbReference>
<keyword evidence="1 6" id="KW-1277">Toxin-antitoxin system</keyword>
<dbReference type="GO" id="GO:0000287">
    <property type="term" value="F:magnesium ion binding"/>
    <property type="evidence" value="ECO:0007669"/>
    <property type="project" value="UniProtKB-UniRule"/>
</dbReference>
<dbReference type="GO" id="GO:0004540">
    <property type="term" value="F:RNA nuclease activity"/>
    <property type="evidence" value="ECO:0007669"/>
    <property type="project" value="InterPro"/>
</dbReference>
<keyword evidence="6" id="KW-0800">Toxin</keyword>
<proteinExistence type="inferred from homology"/>
<keyword evidence="3 6" id="KW-0479">Metal-binding</keyword>
<keyword evidence="4 6" id="KW-0378">Hydrolase</keyword>
<keyword evidence="9" id="KW-1185">Reference proteome</keyword>
<comment type="cofactor">
    <cofactor evidence="6">
        <name>Mg(2+)</name>
        <dbReference type="ChEBI" id="CHEBI:18420"/>
    </cofactor>
</comment>
<feature type="binding site" evidence="6">
    <location>
        <position position="97"/>
    </location>
    <ligand>
        <name>Mg(2+)</name>
        <dbReference type="ChEBI" id="CHEBI:18420"/>
    </ligand>
</feature>
<accession>A0AAX2SA75</accession>
<evidence type="ECO:0000256" key="4">
    <source>
        <dbReference type="ARBA" id="ARBA00022801"/>
    </source>
</evidence>
<dbReference type="GO" id="GO:0090729">
    <property type="term" value="F:toxin activity"/>
    <property type="evidence" value="ECO:0007669"/>
    <property type="project" value="UniProtKB-KW"/>
</dbReference>
<evidence type="ECO:0000256" key="5">
    <source>
        <dbReference type="ARBA" id="ARBA00022842"/>
    </source>
</evidence>
<evidence type="ECO:0000259" key="7">
    <source>
        <dbReference type="Pfam" id="PF01850"/>
    </source>
</evidence>
<evidence type="ECO:0000256" key="3">
    <source>
        <dbReference type="ARBA" id="ARBA00022723"/>
    </source>
</evidence>
<dbReference type="InterPro" id="IPR022907">
    <property type="entry name" value="VapC_family"/>
</dbReference>
<gene>
    <name evidence="6" type="primary">vapC</name>
    <name evidence="8" type="ORF">E4P33_08390</name>
</gene>
<dbReference type="Gene3D" id="3.40.50.1010">
    <property type="entry name" value="5'-nuclease"/>
    <property type="match status" value="1"/>
</dbReference>
<comment type="similarity">
    <text evidence="6">Belongs to the PINc/VapC protein family.</text>
</comment>
<keyword evidence="2 6" id="KW-0540">Nuclease</keyword>
<evidence type="ECO:0000313" key="8">
    <source>
        <dbReference type="EMBL" id="TFI00674.1"/>
    </source>
</evidence>
<name>A0AAX2SA75_KOCRH</name>
<dbReference type="InterPro" id="IPR002716">
    <property type="entry name" value="PIN_dom"/>
</dbReference>
<feature type="domain" description="PIN" evidence="7">
    <location>
        <begin position="5"/>
        <end position="119"/>
    </location>
</feature>
<dbReference type="Pfam" id="PF01850">
    <property type="entry name" value="PIN"/>
    <property type="match status" value="1"/>
</dbReference>
<protein>
    <recommendedName>
        <fullName evidence="6">Ribonuclease VapC</fullName>
        <shortName evidence="6">RNase VapC</shortName>
        <ecNumber evidence="6">3.1.-.-</ecNumber>
    </recommendedName>
    <alternativeName>
        <fullName evidence="6">Toxin VapC</fullName>
    </alternativeName>
</protein>
<feature type="binding site" evidence="6">
    <location>
        <position position="7"/>
    </location>
    <ligand>
        <name>Mg(2+)</name>
        <dbReference type="ChEBI" id="CHEBI:18420"/>
    </ligand>
</feature>
<evidence type="ECO:0000256" key="2">
    <source>
        <dbReference type="ARBA" id="ARBA00022722"/>
    </source>
</evidence>
<dbReference type="Proteomes" id="UP000298017">
    <property type="component" value="Unassembled WGS sequence"/>
</dbReference>
<dbReference type="EC" id="3.1.-.-" evidence="6"/>
<dbReference type="AlphaFoldDB" id="A0AAX2SA75"/>
<evidence type="ECO:0000313" key="9">
    <source>
        <dbReference type="Proteomes" id="UP000298017"/>
    </source>
</evidence>
<comment type="function">
    <text evidence="6">Toxic component of a toxin-antitoxin (TA) system. An RNase.</text>
</comment>
<evidence type="ECO:0000256" key="6">
    <source>
        <dbReference type="HAMAP-Rule" id="MF_00265"/>
    </source>
</evidence>